<dbReference type="SUPFAM" id="SSF51206">
    <property type="entry name" value="cAMP-binding domain-like"/>
    <property type="match status" value="1"/>
</dbReference>
<dbReference type="InterPro" id="IPR000595">
    <property type="entry name" value="cNMP-bd_dom"/>
</dbReference>
<keyword evidence="1" id="KW-0805">Transcription regulation</keyword>
<dbReference type="EMBL" id="BSNF01000001">
    <property type="protein sequence ID" value="GLQ05175.1"/>
    <property type="molecule type" value="Genomic_DNA"/>
</dbReference>
<dbReference type="Gene3D" id="2.60.120.10">
    <property type="entry name" value="Jelly Rolls"/>
    <property type="match status" value="1"/>
</dbReference>
<dbReference type="InterPro" id="IPR050397">
    <property type="entry name" value="Env_Response_Regulators"/>
</dbReference>
<keyword evidence="3" id="KW-0804">Transcription</keyword>
<feature type="domain" description="Cyclic nucleotide-binding" evidence="4">
    <location>
        <begin position="12"/>
        <end position="101"/>
    </location>
</feature>
<protein>
    <submittedName>
        <fullName evidence="6">Crp/Fnr family transcriptional regulator</fullName>
    </submittedName>
</protein>
<dbReference type="SMART" id="SM00100">
    <property type="entry name" value="cNMP"/>
    <property type="match status" value="1"/>
</dbReference>
<dbReference type="Proteomes" id="UP001161409">
    <property type="component" value="Unassembled WGS sequence"/>
</dbReference>
<dbReference type="SUPFAM" id="SSF46785">
    <property type="entry name" value="Winged helix' DNA-binding domain"/>
    <property type="match status" value="1"/>
</dbReference>
<keyword evidence="7" id="KW-1185">Reference proteome</keyword>
<reference evidence="6" key="2">
    <citation type="submission" date="2023-01" db="EMBL/GenBank/DDBJ databases">
        <title>Draft genome sequence of Sneathiella chinensis strain NBRC 103408.</title>
        <authorList>
            <person name="Sun Q."/>
            <person name="Mori K."/>
        </authorList>
    </citation>
    <scope>NUCLEOTIDE SEQUENCE</scope>
    <source>
        <strain evidence="6">NBRC 103408</strain>
    </source>
</reference>
<feature type="domain" description="HTH crp-type" evidence="5">
    <location>
        <begin position="146"/>
        <end position="219"/>
    </location>
</feature>
<proteinExistence type="predicted"/>
<dbReference type="PANTHER" id="PTHR24567:SF28">
    <property type="entry name" value="LISTERIOLYSIN REGULATORY PROTEIN"/>
    <property type="match status" value="1"/>
</dbReference>
<dbReference type="PANTHER" id="PTHR24567">
    <property type="entry name" value="CRP FAMILY TRANSCRIPTIONAL REGULATORY PROTEIN"/>
    <property type="match status" value="1"/>
</dbReference>
<organism evidence="6 7">
    <name type="scientific">Sneathiella chinensis</name>
    <dbReference type="NCBI Taxonomy" id="349750"/>
    <lineage>
        <taxon>Bacteria</taxon>
        <taxon>Pseudomonadati</taxon>
        <taxon>Pseudomonadota</taxon>
        <taxon>Alphaproteobacteria</taxon>
        <taxon>Sneathiellales</taxon>
        <taxon>Sneathiellaceae</taxon>
        <taxon>Sneathiella</taxon>
    </lineage>
</organism>
<dbReference type="SMART" id="SM00419">
    <property type="entry name" value="HTH_CRP"/>
    <property type="match status" value="1"/>
</dbReference>
<name>A0ABQ5TZ72_9PROT</name>
<evidence type="ECO:0000256" key="3">
    <source>
        <dbReference type="ARBA" id="ARBA00023163"/>
    </source>
</evidence>
<dbReference type="PRINTS" id="PR00034">
    <property type="entry name" value="HTHCRP"/>
</dbReference>
<dbReference type="PROSITE" id="PS50042">
    <property type="entry name" value="CNMP_BINDING_3"/>
    <property type="match status" value="1"/>
</dbReference>
<sequence>MLDVALISHLPNFADFSRVELEDFIRQASARRVEKNTHFFSEGETASSFYLLLDGYIRVVRISPSGEQIIVRYIASHELFGIAAAIGRDTYPANAVAAVDCVALAWPMSLWPDTVKRFPSFANSASATLGNRLMDVQDRVIELATEQVEHRVAAALLKLLEQAGKETEEGILIDIPLTRQDVSDMSGTTLHTVSRLLSSWEQSGLVKSSRKKVIITDKVKLTNLYNR</sequence>
<dbReference type="InterPro" id="IPR014710">
    <property type="entry name" value="RmlC-like_jellyroll"/>
</dbReference>
<dbReference type="Pfam" id="PF13545">
    <property type="entry name" value="HTH_Crp_2"/>
    <property type="match status" value="1"/>
</dbReference>
<dbReference type="CDD" id="cd00038">
    <property type="entry name" value="CAP_ED"/>
    <property type="match status" value="1"/>
</dbReference>
<keyword evidence="2" id="KW-0238">DNA-binding</keyword>
<dbReference type="InterPro" id="IPR036388">
    <property type="entry name" value="WH-like_DNA-bd_sf"/>
</dbReference>
<dbReference type="Gene3D" id="1.10.10.10">
    <property type="entry name" value="Winged helix-like DNA-binding domain superfamily/Winged helix DNA-binding domain"/>
    <property type="match status" value="1"/>
</dbReference>
<accession>A0ABQ5TZ72</accession>
<evidence type="ECO:0000313" key="7">
    <source>
        <dbReference type="Proteomes" id="UP001161409"/>
    </source>
</evidence>
<dbReference type="PROSITE" id="PS51063">
    <property type="entry name" value="HTH_CRP_2"/>
    <property type="match status" value="1"/>
</dbReference>
<evidence type="ECO:0000259" key="5">
    <source>
        <dbReference type="PROSITE" id="PS51063"/>
    </source>
</evidence>
<evidence type="ECO:0000256" key="1">
    <source>
        <dbReference type="ARBA" id="ARBA00023015"/>
    </source>
</evidence>
<evidence type="ECO:0000256" key="2">
    <source>
        <dbReference type="ARBA" id="ARBA00023125"/>
    </source>
</evidence>
<reference evidence="6" key="1">
    <citation type="journal article" date="2014" name="Int. J. Syst. Evol. Microbiol.">
        <title>Complete genome of a new Firmicutes species belonging to the dominant human colonic microbiota ('Ruminococcus bicirculans') reveals two chromosomes and a selective capacity to utilize plant glucans.</title>
        <authorList>
            <consortium name="NISC Comparative Sequencing Program"/>
            <person name="Wegmann U."/>
            <person name="Louis P."/>
            <person name="Goesmann A."/>
            <person name="Henrissat B."/>
            <person name="Duncan S.H."/>
            <person name="Flint H.J."/>
        </authorList>
    </citation>
    <scope>NUCLEOTIDE SEQUENCE</scope>
    <source>
        <strain evidence="6">NBRC 103408</strain>
    </source>
</reference>
<evidence type="ECO:0000259" key="4">
    <source>
        <dbReference type="PROSITE" id="PS50042"/>
    </source>
</evidence>
<dbReference type="InterPro" id="IPR036390">
    <property type="entry name" value="WH_DNA-bd_sf"/>
</dbReference>
<dbReference type="InterPro" id="IPR012318">
    <property type="entry name" value="HTH_CRP"/>
</dbReference>
<dbReference type="InterPro" id="IPR018490">
    <property type="entry name" value="cNMP-bd_dom_sf"/>
</dbReference>
<comment type="caution">
    <text evidence="6">The sequence shown here is derived from an EMBL/GenBank/DDBJ whole genome shotgun (WGS) entry which is preliminary data.</text>
</comment>
<evidence type="ECO:0000313" key="6">
    <source>
        <dbReference type="EMBL" id="GLQ05175.1"/>
    </source>
</evidence>
<gene>
    <name evidence="6" type="primary">nnrR</name>
    <name evidence="6" type="ORF">GCM10007924_03960</name>
</gene>
<dbReference type="Pfam" id="PF00027">
    <property type="entry name" value="cNMP_binding"/>
    <property type="match status" value="1"/>
</dbReference>
<dbReference type="CDD" id="cd00092">
    <property type="entry name" value="HTH_CRP"/>
    <property type="match status" value="1"/>
</dbReference>